<dbReference type="Proteomes" id="UP000663859">
    <property type="component" value="Unassembled WGS sequence"/>
</dbReference>
<accession>A0A8J2BI44</accession>
<dbReference type="Pfam" id="PF02472">
    <property type="entry name" value="ExbD"/>
    <property type="match status" value="1"/>
</dbReference>
<comment type="similarity">
    <text evidence="2 7">Belongs to the ExbD/TolR family.</text>
</comment>
<protein>
    <submittedName>
        <fullName evidence="9">Biopolymer transport protein ExbD/TolR</fullName>
    </submittedName>
</protein>
<keyword evidence="6 8" id="KW-0472">Membrane</keyword>
<comment type="caution">
    <text evidence="9">The sequence shown here is derived from an EMBL/GenBank/DDBJ whole genome shotgun (WGS) entry which is preliminary data.</text>
</comment>
<keyword evidence="7" id="KW-0653">Protein transport</keyword>
<proteinExistence type="inferred from homology"/>
<organism evidence="9 10">
    <name type="scientific">Candidatus Methylacidithermus pantelleriae</name>
    <dbReference type="NCBI Taxonomy" id="2744239"/>
    <lineage>
        <taxon>Bacteria</taxon>
        <taxon>Pseudomonadati</taxon>
        <taxon>Verrucomicrobiota</taxon>
        <taxon>Methylacidiphilae</taxon>
        <taxon>Methylacidiphilales</taxon>
        <taxon>Methylacidiphilaceae</taxon>
        <taxon>Candidatus Methylacidithermus</taxon>
    </lineage>
</organism>
<name>A0A8J2BI44_9BACT</name>
<evidence type="ECO:0000256" key="4">
    <source>
        <dbReference type="ARBA" id="ARBA00022692"/>
    </source>
</evidence>
<evidence type="ECO:0000256" key="7">
    <source>
        <dbReference type="RuleBase" id="RU003879"/>
    </source>
</evidence>
<evidence type="ECO:0000256" key="2">
    <source>
        <dbReference type="ARBA" id="ARBA00005811"/>
    </source>
</evidence>
<dbReference type="GO" id="GO:0022857">
    <property type="term" value="F:transmembrane transporter activity"/>
    <property type="evidence" value="ECO:0007669"/>
    <property type="project" value="InterPro"/>
</dbReference>
<dbReference type="GO" id="GO:0015031">
    <property type="term" value="P:protein transport"/>
    <property type="evidence" value="ECO:0007669"/>
    <property type="project" value="UniProtKB-KW"/>
</dbReference>
<evidence type="ECO:0000256" key="5">
    <source>
        <dbReference type="ARBA" id="ARBA00022989"/>
    </source>
</evidence>
<sequence>MALTRKRGSRRRPRLEIIPFIDIMFFLLATFMMVSLTMIRNEALPVHLPKASSSVPTDPKDRVTITVAARGELYWNRDRVSLEELRGRVSELKSLKDPKIYLNADKDVPFEEVVTVLDVLRKDGIYRVAIQTAKPSTSNHAPR</sequence>
<dbReference type="RefSeq" id="WP_174582775.1">
    <property type="nucleotide sequence ID" value="NZ_CAJNOB010000003.1"/>
</dbReference>
<dbReference type="PANTHER" id="PTHR30558">
    <property type="entry name" value="EXBD MEMBRANE COMPONENT OF PMF-DRIVEN MACROMOLECULE IMPORT SYSTEM"/>
    <property type="match status" value="1"/>
</dbReference>
<keyword evidence="5 8" id="KW-1133">Transmembrane helix</keyword>
<dbReference type="Gene3D" id="3.30.420.270">
    <property type="match status" value="1"/>
</dbReference>
<comment type="subcellular location">
    <subcellularLocation>
        <location evidence="1">Cell membrane</location>
        <topology evidence="1">Single-pass membrane protein</topology>
    </subcellularLocation>
    <subcellularLocation>
        <location evidence="7">Cell membrane</location>
        <topology evidence="7">Single-pass type II membrane protein</topology>
    </subcellularLocation>
</comment>
<evidence type="ECO:0000313" key="10">
    <source>
        <dbReference type="Proteomes" id="UP000663859"/>
    </source>
</evidence>
<gene>
    <name evidence="9" type="ORF">MPNT_110068</name>
</gene>
<dbReference type="EMBL" id="CAJNOB010000003">
    <property type="protein sequence ID" value="CAF0692055.1"/>
    <property type="molecule type" value="Genomic_DNA"/>
</dbReference>
<evidence type="ECO:0000256" key="3">
    <source>
        <dbReference type="ARBA" id="ARBA00022475"/>
    </source>
</evidence>
<keyword evidence="4 7" id="KW-0812">Transmembrane</keyword>
<feature type="transmembrane region" description="Helical" evidence="8">
    <location>
        <begin position="20"/>
        <end position="39"/>
    </location>
</feature>
<keyword evidence="7" id="KW-0813">Transport</keyword>
<evidence type="ECO:0000313" key="9">
    <source>
        <dbReference type="EMBL" id="CAF0692055.1"/>
    </source>
</evidence>
<dbReference type="InterPro" id="IPR003400">
    <property type="entry name" value="ExbD"/>
</dbReference>
<keyword evidence="10" id="KW-1185">Reference proteome</keyword>
<reference evidence="9" key="1">
    <citation type="submission" date="2021-02" db="EMBL/GenBank/DDBJ databases">
        <authorList>
            <person name="Cremers G."/>
            <person name="Picone N."/>
        </authorList>
    </citation>
    <scope>NUCLEOTIDE SEQUENCE</scope>
    <source>
        <strain evidence="9">PQ17</strain>
    </source>
</reference>
<evidence type="ECO:0000256" key="1">
    <source>
        <dbReference type="ARBA" id="ARBA00004162"/>
    </source>
</evidence>
<dbReference type="PANTHER" id="PTHR30558:SF3">
    <property type="entry name" value="BIOPOLYMER TRANSPORT PROTEIN EXBD-RELATED"/>
    <property type="match status" value="1"/>
</dbReference>
<evidence type="ECO:0000256" key="6">
    <source>
        <dbReference type="ARBA" id="ARBA00023136"/>
    </source>
</evidence>
<keyword evidence="3" id="KW-1003">Cell membrane</keyword>
<dbReference type="AlphaFoldDB" id="A0A8J2BI44"/>
<dbReference type="GO" id="GO:0005886">
    <property type="term" value="C:plasma membrane"/>
    <property type="evidence" value="ECO:0007669"/>
    <property type="project" value="UniProtKB-SubCell"/>
</dbReference>
<evidence type="ECO:0000256" key="8">
    <source>
        <dbReference type="SAM" id="Phobius"/>
    </source>
</evidence>